<comment type="similarity">
    <text evidence="2 7">Belongs to the FAD-dependent glycerol-3-phosphate dehydrogenase family.</text>
</comment>
<dbReference type="EMBL" id="MOMC01000031">
    <property type="protein sequence ID" value="ONH29735.1"/>
    <property type="molecule type" value="Genomic_DNA"/>
</dbReference>
<evidence type="ECO:0000256" key="7">
    <source>
        <dbReference type="RuleBase" id="RU361217"/>
    </source>
</evidence>
<dbReference type="EC" id="1.1.5.3" evidence="7"/>
<dbReference type="RefSeq" id="WP_076817759.1">
    <property type="nucleotide sequence ID" value="NZ_MOMC01000031.1"/>
</dbReference>
<comment type="catalytic activity">
    <reaction evidence="7">
        <text>a quinone + sn-glycerol 3-phosphate = dihydroxyacetone phosphate + a quinol</text>
        <dbReference type="Rhea" id="RHEA:18977"/>
        <dbReference type="ChEBI" id="CHEBI:24646"/>
        <dbReference type="ChEBI" id="CHEBI:57597"/>
        <dbReference type="ChEBI" id="CHEBI:57642"/>
        <dbReference type="ChEBI" id="CHEBI:132124"/>
        <dbReference type="EC" id="1.1.5.3"/>
    </reaction>
</comment>
<evidence type="ECO:0000259" key="10">
    <source>
        <dbReference type="Pfam" id="PF16901"/>
    </source>
</evidence>
<dbReference type="PROSITE" id="PS00977">
    <property type="entry name" value="FAD_G3PDH_1"/>
    <property type="match status" value="1"/>
</dbReference>
<evidence type="ECO:0000256" key="6">
    <source>
        <dbReference type="ARBA" id="ARBA00023002"/>
    </source>
</evidence>
<reference evidence="12" key="1">
    <citation type="submission" date="2016-10" db="EMBL/GenBank/DDBJ databases">
        <title>Frankia sp. NRRL B-16386 Genome sequencing.</title>
        <authorList>
            <person name="Ghodhbane-Gtari F."/>
            <person name="Swanson E."/>
            <person name="Gueddou A."/>
            <person name="Hezbri K."/>
            <person name="Ktari K."/>
            <person name="Nouioui I."/>
            <person name="Morris K."/>
            <person name="Simpson S."/>
            <person name="Abebe-Akele F."/>
            <person name="Thomas K."/>
            <person name="Gtari M."/>
            <person name="Tisa L.S."/>
        </authorList>
    </citation>
    <scope>NUCLEOTIDE SEQUENCE [LARGE SCALE GENOMIC DNA]</scope>
    <source>
        <strain evidence="12">NRRL B-16386</strain>
    </source>
</reference>
<dbReference type="Pfam" id="PF01266">
    <property type="entry name" value="DAO"/>
    <property type="match status" value="1"/>
</dbReference>
<dbReference type="Proteomes" id="UP000188929">
    <property type="component" value="Unassembled WGS sequence"/>
</dbReference>
<dbReference type="PANTHER" id="PTHR11985">
    <property type="entry name" value="GLYCEROL-3-PHOSPHATE DEHYDROGENASE"/>
    <property type="match status" value="1"/>
</dbReference>
<comment type="caution">
    <text evidence="11">The sequence shown here is derived from an EMBL/GenBank/DDBJ whole genome shotgun (WGS) entry which is preliminary data.</text>
</comment>
<dbReference type="GO" id="GO:0009331">
    <property type="term" value="C:glycerol-3-phosphate dehydrogenase (FAD) complex"/>
    <property type="evidence" value="ECO:0007669"/>
    <property type="project" value="UniProtKB-UniRule"/>
</dbReference>
<keyword evidence="6 7" id="KW-0560">Oxidoreductase</keyword>
<dbReference type="AlphaFoldDB" id="A0A1V2I9Z8"/>
<dbReference type="InterPro" id="IPR006076">
    <property type="entry name" value="FAD-dep_OxRdtase"/>
</dbReference>
<protein>
    <recommendedName>
        <fullName evidence="7">Glycerol-3-phosphate dehydrogenase</fullName>
        <ecNumber evidence="7">1.1.5.3</ecNumber>
    </recommendedName>
</protein>
<dbReference type="GO" id="GO:0006071">
    <property type="term" value="P:glycerol metabolic process"/>
    <property type="evidence" value="ECO:0007669"/>
    <property type="project" value="UniProtKB-KW"/>
</dbReference>
<evidence type="ECO:0000313" key="11">
    <source>
        <dbReference type="EMBL" id="ONH29735.1"/>
    </source>
</evidence>
<evidence type="ECO:0000256" key="8">
    <source>
        <dbReference type="SAM" id="MobiDB-lite"/>
    </source>
</evidence>
<gene>
    <name evidence="11" type="ORF">BL253_15865</name>
</gene>
<feature type="compositionally biased region" description="Low complexity" evidence="8">
    <location>
        <begin position="395"/>
        <end position="406"/>
    </location>
</feature>
<evidence type="ECO:0000256" key="4">
    <source>
        <dbReference type="ARBA" id="ARBA00022798"/>
    </source>
</evidence>
<dbReference type="PANTHER" id="PTHR11985:SF35">
    <property type="entry name" value="ANAEROBIC GLYCEROL-3-PHOSPHATE DEHYDROGENASE SUBUNIT A"/>
    <property type="match status" value="1"/>
</dbReference>
<dbReference type="Gene3D" id="3.50.50.60">
    <property type="entry name" value="FAD/NAD(P)-binding domain"/>
    <property type="match status" value="1"/>
</dbReference>
<dbReference type="InterPro" id="IPR036188">
    <property type="entry name" value="FAD/NAD-bd_sf"/>
</dbReference>
<evidence type="ECO:0000256" key="5">
    <source>
        <dbReference type="ARBA" id="ARBA00022827"/>
    </source>
</evidence>
<dbReference type="Pfam" id="PF16901">
    <property type="entry name" value="DAO_C"/>
    <property type="match status" value="1"/>
</dbReference>
<dbReference type="InterPro" id="IPR031656">
    <property type="entry name" value="DAO_C"/>
</dbReference>
<feature type="region of interest" description="Disordered" evidence="8">
    <location>
        <begin position="384"/>
        <end position="406"/>
    </location>
</feature>
<proteinExistence type="inferred from homology"/>
<evidence type="ECO:0000256" key="1">
    <source>
        <dbReference type="ARBA" id="ARBA00001974"/>
    </source>
</evidence>
<dbReference type="InterPro" id="IPR038299">
    <property type="entry name" value="DAO_C_sf"/>
</dbReference>
<evidence type="ECO:0000313" key="12">
    <source>
        <dbReference type="Proteomes" id="UP000188929"/>
    </source>
</evidence>
<name>A0A1V2I9Z8_9ACTN</name>
<evidence type="ECO:0000259" key="9">
    <source>
        <dbReference type="Pfam" id="PF01266"/>
    </source>
</evidence>
<dbReference type="SUPFAM" id="SSF51905">
    <property type="entry name" value="FAD/NAD(P)-binding domain"/>
    <property type="match status" value="1"/>
</dbReference>
<feature type="domain" description="Alpha-glycerophosphate oxidase C-terminal" evidence="10">
    <location>
        <begin position="454"/>
        <end position="554"/>
    </location>
</feature>
<keyword evidence="4" id="KW-0319">Glycerol metabolism</keyword>
<feature type="domain" description="FAD dependent oxidoreductase" evidence="9">
    <location>
        <begin position="35"/>
        <end position="364"/>
    </location>
</feature>
<comment type="cofactor">
    <cofactor evidence="1 7">
        <name>FAD</name>
        <dbReference type="ChEBI" id="CHEBI:57692"/>
    </cofactor>
</comment>
<organism evidence="11 12">
    <name type="scientific">Pseudofrankia asymbiotica</name>
    <dbReference type="NCBI Taxonomy" id="1834516"/>
    <lineage>
        <taxon>Bacteria</taxon>
        <taxon>Bacillati</taxon>
        <taxon>Actinomycetota</taxon>
        <taxon>Actinomycetes</taxon>
        <taxon>Frankiales</taxon>
        <taxon>Frankiaceae</taxon>
        <taxon>Pseudofrankia</taxon>
    </lineage>
</organism>
<dbReference type="Gene3D" id="3.30.9.10">
    <property type="entry name" value="D-Amino Acid Oxidase, subunit A, domain 2"/>
    <property type="match status" value="1"/>
</dbReference>
<accession>A0A1V2I9Z8</accession>
<sequence length="563" mass="58026">MNGASPISTPAPGGSLSPARRERELARLAGGEVVDLLVVGGGVTGAGVALDAASRGLSVALVEARDLAWGTSRWSSKLVHGGLRYLASGDLGLAMESATERDILLRRTAPHLVHPVPIMVPLTPAVRRTDAAMMTAGLRVADGLRHAARTPSGTLPPPRRLTAVEAHQLAPTLRETGLRGGLLYWDGQLVDDARLVVAIARTAAAYGARVLTRLRVRTLDGTGALVEDTLTGSTFSLRARAVVNATGVWARTLAPEVRLRPSRGTHLVVAAGAFGGTRTALTVPIPGERNRYALVLPQDDDRVYVGLTDVPADTVEDVPRPTAAEVEELLGIVSGVLDAPLDRADMLGAFAGLRPLLDVADTAGATGGVGGRAASLAHSVAHSLRGRSPSSGVHSAPSLPRSSRSADLSRRHAVLVGPGGVVTVVGGKLTTYRRMARDAVDAAVAHAGLDAGACRTARLPLVGAAPRAELAAVAAPRRLVERYGTEAPAVLAEAGGDPDLLAPVAAGMSATGAELLFALRHEGALDVDDLLDRRTRIGLVAADRAAAAPRAARLIDLVAGDRV</sequence>
<dbReference type="GO" id="GO:0046168">
    <property type="term" value="P:glycerol-3-phosphate catabolic process"/>
    <property type="evidence" value="ECO:0007669"/>
    <property type="project" value="TreeGrafter"/>
</dbReference>
<dbReference type="Gene3D" id="1.10.8.870">
    <property type="entry name" value="Alpha-glycerophosphate oxidase, cap domain"/>
    <property type="match status" value="1"/>
</dbReference>
<dbReference type="PROSITE" id="PS00978">
    <property type="entry name" value="FAD_G3PDH_2"/>
    <property type="match status" value="1"/>
</dbReference>
<keyword evidence="3 7" id="KW-0285">Flavoprotein</keyword>
<evidence type="ECO:0000256" key="3">
    <source>
        <dbReference type="ARBA" id="ARBA00022630"/>
    </source>
</evidence>
<keyword evidence="12" id="KW-1185">Reference proteome</keyword>
<evidence type="ECO:0000256" key="2">
    <source>
        <dbReference type="ARBA" id="ARBA00007330"/>
    </source>
</evidence>
<keyword evidence="5" id="KW-0274">FAD</keyword>
<dbReference type="OrthoDB" id="9766796at2"/>
<dbReference type="InterPro" id="IPR000447">
    <property type="entry name" value="G3P_DH_FAD-dep"/>
</dbReference>
<dbReference type="GO" id="GO:0004368">
    <property type="term" value="F:glycerol-3-phosphate dehydrogenase (quinone) activity"/>
    <property type="evidence" value="ECO:0007669"/>
    <property type="project" value="UniProtKB-EC"/>
</dbReference>
<dbReference type="STRING" id="1834516.BL253_15865"/>
<dbReference type="PRINTS" id="PR01001">
    <property type="entry name" value="FADG3PDH"/>
</dbReference>